<dbReference type="Proteomes" id="UP000218366">
    <property type="component" value="Unassembled WGS sequence"/>
</dbReference>
<dbReference type="InterPro" id="IPR012910">
    <property type="entry name" value="Plug_dom"/>
</dbReference>
<keyword evidence="8" id="KW-0675">Receptor</keyword>
<evidence type="ECO:0000259" key="7">
    <source>
        <dbReference type="Pfam" id="PF25183"/>
    </source>
</evidence>
<feature type="domain" description="TonB-dependent transporter Oar-like beta-barrel" evidence="7">
    <location>
        <begin position="594"/>
        <end position="885"/>
    </location>
</feature>
<dbReference type="GO" id="GO:0009279">
    <property type="term" value="C:cell outer membrane"/>
    <property type="evidence" value="ECO:0007669"/>
    <property type="project" value="UniProtKB-SubCell"/>
</dbReference>
<feature type="compositionally biased region" description="Polar residues" evidence="4">
    <location>
        <begin position="455"/>
        <end position="472"/>
    </location>
</feature>
<keyword evidence="3" id="KW-0998">Cell outer membrane</keyword>
<feature type="region of interest" description="Disordered" evidence="4">
    <location>
        <begin position="454"/>
        <end position="473"/>
    </location>
</feature>
<evidence type="ECO:0000313" key="8">
    <source>
        <dbReference type="EMBL" id="PCD02837.1"/>
    </source>
</evidence>
<dbReference type="InterPro" id="IPR037066">
    <property type="entry name" value="Plug_dom_sf"/>
</dbReference>
<feature type="chain" id="PRO_5012991766" evidence="5">
    <location>
        <begin position="35"/>
        <end position="1014"/>
    </location>
</feature>
<dbReference type="Gene3D" id="2.170.130.10">
    <property type="entry name" value="TonB-dependent receptor, plug domain"/>
    <property type="match status" value="1"/>
</dbReference>
<dbReference type="OrthoDB" id="9768147at2"/>
<evidence type="ECO:0000256" key="1">
    <source>
        <dbReference type="ARBA" id="ARBA00004442"/>
    </source>
</evidence>
<feature type="domain" description="TonB-dependent transporter Oar-like beta-barrel" evidence="7">
    <location>
        <begin position="264"/>
        <end position="356"/>
    </location>
</feature>
<dbReference type="Pfam" id="PF13620">
    <property type="entry name" value="CarboxypepD_reg"/>
    <property type="match status" value="1"/>
</dbReference>
<evidence type="ECO:0000256" key="2">
    <source>
        <dbReference type="ARBA" id="ARBA00023136"/>
    </source>
</evidence>
<comment type="caution">
    <text evidence="8">The sequence shown here is derived from an EMBL/GenBank/DDBJ whole genome shotgun (WGS) entry which is preliminary data.</text>
</comment>
<dbReference type="InterPro" id="IPR013784">
    <property type="entry name" value="Carb-bd-like_fold"/>
</dbReference>
<evidence type="ECO:0000256" key="3">
    <source>
        <dbReference type="ARBA" id="ARBA00023237"/>
    </source>
</evidence>
<protein>
    <submittedName>
        <fullName evidence="8">TonB-dependent receptor</fullName>
    </submittedName>
</protein>
<proteinExistence type="predicted"/>
<dbReference type="AlphaFoldDB" id="A0A2A4B477"/>
<dbReference type="EMBL" id="NWMW01000002">
    <property type="protein sequence ID" value="PCD02837.1"/>
    <property type="molecule type" value="Genomic_DNA"/>
</dbReference>
<dbReference type="Pfam" id="PF07715">
    <property type="entry name" value="Plug"/>
    <property type="match status" value="1"/>
</dbReference>
<accession>A0A2A4B477</accession>
<keyword evidence="5" id="KW-0732">Signal</keyword>
<dbReference type="InterPro" id="IPR057601">
    <property type="entry name" value="Oar-like_b-barrel"/>
</dbReference>
<sequence length="1014" mass="109781">MSRIARALLHSGSALPLTGAAIVAAAAIAAPAHAQDYQNVTASGRILSTNGQPVAGATVTIRSNEQGFSRTATTNASGAYRIPQVPTGPYTFTITADGFDTFTDESVVLSTDAAGNQFALSPAGSGGPTGNTTAEATGDAEIVVTAGRVKVADFERTTTGAVIDIGDLATRVPVQRNLRDVILLAPGTTQGASASNARFANQAQIGGSSFSENAYYINGLNVTEFRQGFSPSDVPFDFYQTIEVKTGGFQAEFGRATGGVVNAITKSGGNEFSGSVLFNWEPDDLRSNAPNSYADDNESDRLERLDMVATLSGPIIKDKLFFFALYNNRKVTQFDGTADAPNAADNTGTFQSSDDPFYAFKVDAVPIDGQRLEFTYFNSTRENLIRQYQYNSDTNEIGAYTGESRSLQGGENYVARYTGTFTDWFTLSAAYGVNKNQNSTLPADTTRPRVIDSRSGVSSAFPGTNPASSVTTNEDEREFYRVDADLYFDLLGSHHIRGGYDREKLTSIQLSTPTGDGQYQLFTSTGADDISNLAAGTQYFQRRFFENGGTFETVNEAFYIQDNWTLFNDRLNLQLGLRNDRFVNSTADGTRFYESGDQWGPRLGFAFDVFGDKRTKLYGNFGRYFLPVPTNTNIRLAGAELDYSSYFVLAGINNGVPIAGAPVNGVDNAVACPDGSGNNCTLIADGTAADPSTVISQNLKPQSLDEYIIGVEQRLGDRWRVGLNYTHRKLNRSLEDSAIDLAVRDLCAAEGISGCEDIWIGFHQYVLLNPGEDAQILLDTPLPGETELRTVTLTADQLGYPGARRTYDAVTFEFEREYDGVWSLQGSYTWANLKGNIEGGVKSDIGQVDSGLTQDFDSPGLTVGSYGFLPGHRRHTFKLFGSYTLNDAITLGANAFIQSPRKFGCIGVVPEDVDPVAALYGAAGNFCGGQIVERGTAFQSDWRKEINLTAQVRVPVDTFDASLRFDLFNVFNSKSALDFDEFGEAGNGTPNPQYRSPLGFQTPRSARIQLRVGF</sequence>
<keyword evidence="9" id="KW-1185">Reference proteome</keyword>
<evidence type="ECO:0000256" key="5">
    <source>
        <dbReference type="SAM" id="SignalP"/>
    </source>
</evidence>
<dbReference type="Pfam" id="PF25183">
    <property type="entry name" value="OMP_b-brl_4"/>
    <property type="match status" value="2"/>
</dbReference>
<gene>
    <name evidence="8" type="ORF">COC42_13925</name>
</gene>
<evidence type="ECO:0000259" key="6">
    <source>
        <dbReference type="Pfam" id="PF07715"/>
    </source>
</evidence>
<dbReference type="GO" id="GO:0030246">
    <property type="term" value="F:carbohydrate binding"/>
    <property type="evidence" value="ECO:0007669"/>
    <property type="project" value="InterPro"/>
</dbReference>
<dbReference type="SUPFAM" id="SSF49452">
    <property type="entry name" value="Starch-binding domain-like"/>
    <property type="match status" value="1"/>
</dbReference>
<keyword evidence="2" id="KW-0472">Membrane</keyword>
<name>A0A2A4B477_9SPHN</name>
<evidence type="ECO:0000313" key="9">
    <source>
        <dbReference type="Proteomes" id="UP000218366"/>
    </source>
</evidence>
<organism evidence="8 9">
    <name type="scientific">Sphingomonas spermidinifaciens</name>
    <dbReference type="NCBI Taxonomy" id="1141889"/>
    <lineage>
        <taxon>Bacteria</taxon>
        <taxon>Pseudomonadati</taxon>
        <taxon>Pseudomonadota</taxon>
        <taxon>Alphaproteobacteria</taxon>
        <taxon>Sphingomonadales</taxon>
        <taxon>Sphingomonadaceae</taxon>
        <taxon>Sphingomonas</taxon>
    </lineage>
</organism>
<feature type="signal peptide" evidence="5">
    <location>
        <begin position="1"/>
        <end position="34"/>
    </location>
</feature>
<dbReference type="Gene3D" id="2.40.170.20">
    <property type="entry name" value="TonB-dependent receptor, beta-barrel domain"/>
    <property type="match status" value="1"/>
</dbReference>
<comment type="subcellular location">
    <subcellularLocation>
        <location evidence="1">Cell outer membrane</location>
    </subcellularLocation>
</comment>
<evidence type="ECO:0000256" key="4">
    <source>
        <dbReference type="SAM" id="MobiDB-lite"/>
    </source>
</evidence>
<feature type="domain" description="TonB-dependent receptor plug" evidence="6">
    <location>
        <begin position="174"/>
        <end position="260"/>
    </location>
</feature>
<reference evidence="8 9" key="1">
    <citation type="submission" date="2017-09" db="EMBL/GenBank/DDBJ databases">
        <title>Sphingomonas spermidinifaciens 9NM-10, whole genome shotgun sequence.</title>
        <authorList>
            <person name="Feng G."/>
            <person name="Zhu H."/>
        </authorList>
    </citation>
    <scope>NUCLEOTIDE SEQUENCE [LARGE SCALE GENOMIC DNA]</scope>
    <source>
        <strain evidence="8 9">9NM-10</strain>
    </source>
</reference>
<dbReference type="Gene3D" id="2.60.40.1120">
    <property type="entry name" value="Carboxypeptidase-like, regulatory domain"/>
    <property type="match status" value="1"/>
</dbReference>
<dbReference type="SUPFAM" id="SSF56935">
    <property type="entry name" value="Porins"/>
    <property type="match status" value="1"/>
</dbReference>
<dbReference type="InterPro" id="IPR036942">
    <property type="entry name" value="Beta-barrel_TonB_sf"/>
</dbReference>